<dbReference type="PANTHER" id="PTHR10075">
    <property type="entry name" value="BASIGIN RELATED"/>
    <property type="match status" value="1"/>
</dbReference>
<dbReference type="InterPro" id="IPR007110">
    <property type="entry name" value="Ig-like_dom"/>
</dbReference>
<feature type="non-terminal residue" evidence="4">
    <location>
        <position position="160"/>
    </location>
</feature>
<evidence type="ECO:0000313" key="4">
    <source>
        <dbReference type="EMBL" id="KAL3888119.1"/>
    </source>
</evidence>
<proteinExistence type="predicted"/>
<dbReference type="PANTHER" id="PTHR10075:SF100">
    <property type="entry name" value="FASCICLIN-2"/>
    <property type="match status" value="1"/>
</dbReference>
<dbReference type="Pfam" id="PF13927">
    <property type="entry name" value="Ig_3"/>
    <property type="match status" value="1"/>
</dbReference>
<dbReference type="InterPro" id="IPR003598">
    <property type="entry name" value="Ig_sub2"/>
</dbReference>
<dbReference type="Gene3D" id="2.60.40.10">
    <property type="entry name" value="Immunoglobulins"/>
    <property type="match status" value="1"/>
</dbReference>
<reference evidence="4 5" key="1">
    <citation type="submission" date="2024-11" db="EMBL/GenBank/DDBJ databases">
        <title>Chromosome-level genome assembly of the freshwater bivalve Anodonta woodiana.</title>
        <authorList>
            <person name="Chen X."/>
        </authorList>
    </citation>
    <scope>NUCLEOTIDE SEQUENCE [LARGE SCALE GENOMIC DNA]</scope>
    <source>
        <strain evidence="4">MN2024</strain>
        <tissue evidence="4">Gills</tissue>
    </source>
</reference>
<dbReference type="PROSITE" id="PS50835">
    <property type="entry name" value="IG_LIKE"/>
    <property type="match status" value="1"/>
</dbReference>
<dbReference type="EMBL" id="JBJQND010000001">
    <property type="protein sequence ID" value="KAL3888119.1"/>
    <property type="molecule type" value="Genomic_DNA"/>
</dbReference>
<dbReference type="SMART" id="SM00408">
    <property type="entry name" value="IGc2"/>
    <property type="match status" value="1"/>
</dbReference>
<organism evidence="4 5">
    <name type="scientific">Sinanodonta woodiana</name>
    <name type="common">Chinese pond mussel</name>
    <name type="synonym">Anodonta woodiana</name>
    <dbReference type="NCBI Taxonomy" id="1069815"/>
    <lineage>
        <taxon>Eukaryota</taxon>
        <taxon>Metazoa</taxon>
        <taxon>Spiralia</taxon>
        <taxon>Lophotrochozoa</taxon>
        <taxon>Mollusca</taxon>
        <taxon>Bivalvia</taxon>
        <taxon>Autobranchia</taxon>
        <taxon>Heteroconchia</taxon>
        <taxon>Palaeoheterodonta</taxon>
        <taxon>Unionida</taxon>
        <taxon>Unionoidea</taxon>
        <taxon>Unionidae</taxon>
        <taxon>Unioninae</taxon>
        <taxon>Sinanodonta</taxon>
    </lineage>
</organism>
<dbReference type="FunFam" id="2.60.40.10:FF:000032">
    <property type="entry name" value="palladin isoform X1"/>
    <property type="match status" value="1"/>
</dbReference>
<keyword evidence="1" id="KW-1015">Disulfide bond</keyword>
<feature type="non-terminal residue" evidence="4">
    <location>
        <position position="1"/>
    </location>
</feature>
<name>A0ABD3XPI5_SINWO</name>
<dbReference type="InterPro" id="IPR036179">
    <property type="entry name" value="Ig-like_dom_sf"/>
</dbReference>
<keyword evidence="2" id="KW-0393">Immunoglobulin domain</keyword>
<gene>
    <name evidence="4" type="ORF">ACJMK2_000499</name>
</gene>
<evidence type="ECO:0000313" key="5">
    <source>
        <dbReference type="Proteomes" id="UP001634394"/>
    </source>
</evidence>
<comment type="caution">
    <text evidence="4">The sequence shown here is derived from an EMBL/GenBank/DDBJ whole genome shotgun (WGS) entry which is preliminary data.</text>
</comment>
<dbReference type="InterPro" id="IPR013783">
    <property type="entry name" value="Ig-like_fold"/>
</dbReference>
<keyword evidence="5" id="KW-1185">Reference proteome</keyword>
<dbReference type="Proteomes" id="UP001634394">
    <property type="component" value="Unassembled WGS sequence"/>
</dbReference>
<evidence type="ECO:0000256" key="2">
    <source>
        <dbReference type="ARBA" id="ARBA00023319"/>
    </source>
</evidence>
<protein>
    <recommendedName>
        <fullName evidence="3">Ig-like domain-containing protein</fullName>
    </recommendedName>
</protein>
<sequence length="160" mass="17510">AVPPNMLSINFNAQYVKPGSSAQERCQAGGDPKPTYTWKKDGVQLSTDENYEINSTTGDIKIKSVTAVSGEGTYQCLAHNSQGTALSGFWEVKEADLTVSSMARTTSPTMNEYSYFSFPCEHHQPSSVPASKFDWLVGPGDNTTFPMSIEDKRRIVTDAE</sequence>
<evidence type="ECO:0000259" key="3">
    <source>
        <dbReference type="PROSITE" id="PS50835"/>
    </source>
</evidence>
<feature type="domain" description="Ig-like" evidence="3">
    <location>
        <begin position="4"/>
        <end position="87"/>
    </location>
</feature>
<evidence type="ECO:0000256" key="1">
    <source>
        <dbReference type="ARBA" id="ARBA00023157"/>
    </source>
</evidence>
<accession>A0ABD3XPI5</accession>
<dbReference type="SUPFAM" id="SSF48726">
    <property type="entry name" value="Immunoglobulin"/>
    <property type="match status" value="1"/>
</dbReference>
<dbReference type="AlphaFoldDB" id="A0ABD3XPI5"/>